<dbReference type="OrthoDB" id="6166765at2"/>
<dbReference type="Proteomes" id="UP000286997">
    <property type="component" value="Unassembled WGS sequence"/>
</dbReference>
<evidence type="ECO:0000313" key="1">
    <source>
        <dbReference type="EMBL" id="RVU18211.1"/>
    </source>
</evidence>
<accession>A0A437P7F4</accession>
<evidence type="ECO:0000313" key="2">
    <source>
        <dbReference type="Proteomes" id="UP000286997"/>
    </source>
</evidence>
<sequence length="187" mass="19426">MRGPTPRPAHSGHARLARGLGWFSIGLGLAELIAPRALCRAIGLPGRETLVQAYGAREVATGIAILASHDPTPWIWGRVGGDALDLATLATGYEHDNPRIGGLALATAAVVGVTLADVACVQGLTADKRLPPPGRFDYADRSGFPRPVDAMRGQAADFAVPADFRIPEPLRPWTSGAPASGRSGVPA</sequence>
<reference evidence="1 2" key="1">
    <citation type="submission" date="2019-01" db="EMBL/GenBank/DDBJ databases">
        <authorList>
            <person name="Chen W.-M."/>
        </authorList>
    </citation>
    <scope>NUCLEOTIDE SEQUENCE [LARGE SCALE GENOMIC DNA]</scope>
    <source>
        <strain evidence="1 2">TER-1</strain>
    </source>
</reference>
<name>A0A437P7F4_9HYPH</name>
<dbReference type="EMBL" id="SACP01000010">
    <property type="protein sequence ID" value="RVU18211.1"/>
    <property type="molecule type" value="Genomic_DNA"/>
</dbReference>
<proteinExistence type="predicted"/>
<comment type="caution">
    <text evidence="1">The sequence shown here is derived from an EMBL/GenBank/DDBJ whole genome shotgun (WGS) entry which is preliminary data.</text>
</comment>
<keyword evidence="2" id="KW-1185">Reference proteome</keyword>
<protein>
    <submittedName>
        <fullName evidence="1">Cyclase dehydrase</fullName>
    </submittedName>
</protein>
<dbReference type="AlphaFoldDB" id="A0A437P7F4"/>
<gene>
    <name evidence="1" type="ORF">EOE48_12400</name>
</gene>
<organism evidence="1 2">
    <name type="scientific">Methylobacterium oryzihabitans</name>
    <dbReference type="NCBI Taxonomy" id="2499852"/>
    <lineage>
        <taxon>Bacteria</taxon>
        <taxon>Pseudomonadati</taxon>
        <taxon>Pseudomonadota</taxon>
        <taxon>Alphaproteobacteria</taxon>
        <taxon>Hyphomicrobiales</taxon>
        <taxon>Methylobacteriaceae</taxon>
        <taxon>Methylobacterium</taxon>
    </lineage>
</organism>